<dbReference type="PRINTS" id="PR00723">
    <property type="entry name" value="SUBTILISIN"/>
</dbReference>
<evidence type="ECO:0000259" key="9">
    <source>
        <dbReference type="Pfam" id="PF05922"/>
    </source>
</evidence>
<dbReference type="PANTHER" id="PTHR10795">
    <property type="entry name" value="PROPROTEIN CONVERTASE SUBTILISIN/KEXIN"/>
    <property type="match status" value="1"/>
</dbReference>
<evidence type="ECO:0000256" key="1">
    <source>
        <dbReference type="ARBA" id="ARBA00011073"/>
    </source>
</evidence>
<dbReference type="Gene3D" id="3.30.70.80">
    <property type="entry name" value="Peptidase S8 propeptide/proteinase inhibitor I9"/>
    <property type="match status" value="1"/>
</dbReference>
<comment type="similarity">
    <text evidence="1 6">Belongs to the peptidase S8 family.</text>
</comment>
<comment type="caution">
    <text evidence="11">The sequence shown here is derived from an EMBL/GenBank/DDBJ whole genome shotgun (WGS) entry which is preliminary data.</text>
</comment>
<dbReference type="PROSITE" id="PS51892">
    <property type="entry name" value="SUBTILASE"/>
    <property type="match status" value="1"/>
</dbReference>
<feature type="region of interest" description="Disordered" evidence="7">
    <location>
        <begin position="204"/>
        <end position="260"/>
    </location>
</feature>
<evidence type="ECO:0000256" key="2">
    <source>
        <dbReference type="ARBA" id="ARBA00022670"/>
    </source>
</evidence>
<dbReference type="PROSITE" id="PS00138">
    <property type="entry name" value="SUBTILASE_SER"/>
    <property type="match status" value="1"/>
</dbReference>
<evidence type="ECO:0000256" key="7">
    <source>
        <dbReference type="SAM" id="MobiDB-lite"/>
    </source>
</evidence>
<feature type="active site" description="Charge relay system" evidence="5 6">
    <location>
        <position position="336"/>
    </location>
</feature>
<feature type="domain" description="Subtilisin-like protease fibronectin type-III" evidence="10">
    <location>
        <begin position="737"/>
        <end position="832"/>
    </location>
</feature>
<dbReference type="EMBL" id="VIWZ01000001">
    <property type="protein sequence ID" value="TWG17829.1"/>
    <property type="molecule type" value="Genomic_DNA"/>
</dbReference>
<dbReference type="InterPro" id="IPR015500">
    <property type="entry name" value="Peptidase_S8_subtilisin-rel"/>
</dbReference>
<reference evidence="11 12" key="1">
    <citation type="submission" date="2019-06" db="EMBL/GenBank/DDBJ databases">
        <title>Sequencing the genomes of 1000 actinobacteria strains.</title>
        <authorList>
            <person name="Klenk H.-P."/>
        </authorList>
    </citation>
    <scope>NUCLEOTIDE SEQUENCE [LARGE SCALE GENOMIC DNA]</scope>
    <source>
        <strain evidence="11 12">DSM 45885</strain>
    </source>
</reference>
<evidence type="ECO:0000259" key="10">
    <source>
        <dbReference type="Pfam" id="PF17766"/>
    </source>
</evidence>
<dbReference type="Pfam" id="PF17766">
    <property type="entry name" value="fn3_6"/>
    <property type="match status" value="1"/>
</dbReference>
<keyword evidence="2 6" id="KW-0645">Protease</keyword>
<evidence type="ECO:0000256" key="4">
    <source>
        <dbReference type="ARBA" id="ARBA00022825"/>
    </source>
</evidence>
<feature type="compositionally biased region" description="Pro residues" evidence="7">
    <location>
        <begin position="211"/>
        <end position="226"/>
    </location>
</feature>
<dbReference type="Proteomes" id="UP000317685">
    <property type="component" value="Unassembled WGS sequence"/>
</dbReference>
<dbReference type="InterPro" id="IPR023828">
    <property type="entry name" value="Peptidase_S8_Ser-AS"/>
</dbReference>
<dbReference type="Gene3D" id="3.50.30.30">
    <property type="match status" value="1"/>
</dbReference>
<evidence type="ECO:0000313" key="11">
    <source>
        <dbReference type="EMBL" id="TWG17829.1"/>
    </source>
</evidence>
<dbReference type="InterPro" id="IPR010259">
    <property type="entry name" value="S8pro/Inhibitor_I9"/>
</dbReference>
<feature type="domain" description="Inhibitor I9" evidence="9">
    <location>
        <begin position="111"/>
        <end position="206"/>
    </location>
</feature>
<dbReference type="CDD" id="cd04852">
    <property type="entry name" value="Peptidases_S8_3"/>
    <property type="match status" value="1"/>
</dbReference>
<gene>
    <name evidence="11" type="ORF">FHU34_113171</name>
</gene>
<evidence type="ECO:0000256" key="3">
    <source>
        <dbReference type="ARBA" id="ARBA00022801"/>
    </source>
</evidence>
<dbReference type="AlphaFoldDB" id="A0A561W1T8"/>
<keyword evidence="4 6" id="KW-0720">Serine protease</keyword>
<feature type="compositionally biased region" description="Basic and acidic residues" evidence="7">
    <location>
        <begin position="82"/>
        <end position="97"/>
    </location>
</feature>
<dbReference type="Gene3D" id="2.60.40.2310">
    <property type="match status" value="1"/>
</dbReference>
<dbReference type="InterPro" id="IPR041469">
    <property type="entry name" value="Subtilisin-like_FN3"/>
</dbReference>
<dbReference type="InterPro" id="IPR034197">
    <property type="entry name" value="Peptidases_S8_3"/>
</dbReference>
<evidence type="ECO:0000313" key="12">
    <source>
        <dbReference type="Proteomes" id="UP000317685"/>
    </source>
</evidence>
<feature type="active site" description="Charge relay system" evidence="5 6">
    <location>
        <position position="655"/>
    </location>
</feature>
<keyword evidence="12" id="KW-1185">Reference proteome</keyword>
<feature type="domain" description="Peptidase S8/S53" evidence="8">
    <location>
        <begin position="257"/>
        <end position="703"/>
    </location>
</feature>
<accession>A0A561W1T8</accession>
<feature type="active site" description="Charge relay system" evidence="5 6">
    <location>
        <position position="266"/>
    </location>
</feature>
<dbReference type="GO" id="GO:0006508">
    <property type="term" value="P:proteolysis"/>
    <property type="evidence" value="ECO:0007669"/>
    <property type="project" value="UniProtKB-KW"/>
</dbReference>
<organism evidence="11 12">
    <name type="scientific">Micromonospora taraxaci</name>
    <dbReference type="NCBI Taxonomy" id="1316803"/>
    <lineage>
        <taxon>Bacteria</taxon>
        <taxon>Bacillati</taxon>
        <taxon>Actinomycetota</taxon>
        <taxon>Actinomycetes</taxon>
        <taxon>Micromonosporales</taxon>
        <taxon>Micromonosporaceae</taxon>
        <taxon>Micromonospora</taxon>
    </lineage>
</organism>
<keyword evidence="3 6" id="KW-0378">Hydrolase</keyword>
<dbReference type="InterPro" id="IPR000209">
    <property type="entry name" value="Peptidase_S8/S53_dom"/>
</dbReference>
<feature type="region of interest" description="Disordered" evidence="7">
    <location>
        <begin position="82"/>
        <end position="109"/>
    </location>
</feature>
<dbReference type="Pfam" id="PF00082">
    <property type="entry name" value="Peptidase_S8"/>
    <property type="match status" value="1"/>
</dbReference>
<dbReference type="InterPro" id="IPR036852">
    <property type="entry name" value="Peptidase_S8/S53_dom_sf"/>
</dbReference>
<evidence type="ECO:0000256" key="5">
    <source>
        <dbReference type="PIRSR" id="PIRSR615500-1"/>
    </source>
</evidence>
<dbReference type="GO" id="GO:0004252">
    <property type="term" value="F:serine-type endopeptidase activity"/>
    <property type="evidence" value="ECO:0007669"/>
    <property type="project" value="UniProtKB-UniRule"/>
</dbReference>
<sequence>MGERSHERVAIGTVLHKGAIERSLVATSTSEHRLRRLAIPTLVLALVTGTTGVAGSASAAPAGPSGGGSAGYFTAGSDKKVTLTDGADRRPGGRKAADQQATADETRPGMYIVELAEEPLTSYTGGSSGLARTRPQAGDRLDVTSAPARAYRGHLDAQRSAVAAAAKVQVTASYTTAFNGFSAKLTAQQVTALRADKRVRAVTASRALGTPTPPPTAPAPSAPATPNPGELDQPAGADSAGKPDKPGKPGKPGPGTGAGMVVGVLDTGIWPESASFAKKMPAPANWRGTCQTGVAFVAEHCNGKIVGARYFADSWLAYGGTVPDGEILSPRDVSGHGTHTASTAAGLPLPNVTIDGRRFGPVSGVAPDAQIAVYKVLWGGMGYDADIIAGIDAAVADGVQVINFSIGSQLGDWEANTPIGIAFLNATLAGVFVAASAGNTGIVSGAISNAAPWVTTVGAAVTKLDEATVKLGDGTKLVGGSLDALPGGDSRPMVFGEQAGSPDLGAVYCEPGSLDAAKIKGKVVACALSDMFGSAAEIKAKGGAAMVVFDPVGNYRINSIFNFPVVYLPTEKQAGSLFNYLMRHPTDAKVSLRSGGDGSSVPGLPSVADFSSTGPDKVTLGVFKPDLVAPGSNIIAAVSPAGNFGRNYDAYSGTSMASPYVAGAAAILRATHPDWSPGAVASALRTTATDTVGTSDPLEQGSGFINLAKATDPGLVIQPTAAELVTFSETAQPDGKELNLPAISLREYDGTRPVTVTRTLTNVGKAKETYRSSVSGLPGMKVTVSPASVTLAPGTSATVTITVRRGSAPWDRYVTGSITWQGKAHSARIPVAARPWGITPRPYADDGEEFGRMTNGAFGSLQPGFTGPFAGRSTGYTPMQRTSYSMPAGVYGGVFDPTATGVKKVDFTVPANTAGIVVETTTDDPNTNLDLYLYKGDELVYSSDRYWTSAEQAYKFLPEPGRYTAYVFAQYPGGPVVDFQLGHAIISRNATYAGATLEAPSTVERGLTYGFTLKPEKPLADGDFWAYTEWNTNGTVIPGNLVYTQQSSWE</sequence>
<dbReference type="CDD" id="cd02120">
    <property type="entry name" value="PA_subtilisin_like"/>
    <property type="match status" value="1"/>
</dbReference>
<dbReference type="Pfam" id="PF05922">
    <property type="entry name" value="Inhibitor_I9"/>
    <property type="match status" value="1"/>
</dbReference>
<dbReference type="Gene3D" id="3.40.50.200">
    <property type="entry name" value="Peptidase S8/S53 domain"/>
    <property type="match status" value="1"/>
</dbReference>
<evidence type="ECO:0000256" key="6">
    <source>
        <dbReference type="PROSITE-ProRule" id="PRU01240"/>
    </source>
</evidence>
<evidence type="ECO:0000259" key="8">
    <source>
        <dbReference type="Pfam" id="PF00082"/>
    </source>
</evidence>
<dbReference type="SUPFAM" id="SSF52743">
    <property type="entry name" value="Subtilisin-like"/>
    <property type="match status" value="1"/>
</dbReference>
<dbReference type="InterPro" id="IPR037045">
    <property type="entry name" value="S8pro/Inhibitor_I9_sf"/>
</dbReference>
<dbReference type="InterPro" id="IPR045051">
    <property type="entry name" value="SBT"/>
</dbReference>
<name>A0A561W1T8_9ACTN</name>
<proteinExistence type="inferred from homology"/>
<protein>
    <submittedName>
        <fullName evidence="11">Peptidase inhibitor I9</fullName>
    </submittedName>
</protein>